<reference evidence="2" key="2">
    <citation type="submission" date="2011-02" db="EMBL/GenBank/DDBJ databases">
        <authorList>
            <person name="MacLean D."/>
        </authorList>
    </citation>
    <scope>NUCLEOTIDE SEQUENCE</scope>
</reference>
<gene>
    <name evidence="2" type="primary">AlNc14C87G5562</name>
    <name evidence="2" type="ORF">ALNC14_063070</name>
</gene>
<dbReference type="GO" id="GO:0005874">
    <property type="term" value="C:microtubule"/>
    <property type="evidence" value="ECO:0007669"/>
    <property type="project" value="UniProtKB-KW"/>
</dbReference>
<protein>
    <recommendedName>
        <fullName evidence="1">Dynein light chain</fullName>
    </recommendedName>
</protein>
<dbReference type="HOGENOM" id="CLU_070944_4_1_1"/>
<name>F0WG30_9STRA</name>
<dbReference type="EMBL" id="FR824132">
    <property type="protein sequence ID" value="CCA20164.1"/>
    <property type="molecule type" value="Genomic_DNA"/>
</dbReference>
<dbReference type="SUPFAM" id="SSF54648">
    <property type="entry name" value="DLC"/>
    <property type="match status" value="1"/>
</dbReference>
<keyword evidence="1" id="KW-0505">Motor protein</keyword>
<comment type="subcellular location">
    <subcellularLocation>
        <location evidence="1">Cytoplasm</location>
        <location evidence="1">Cytoskeleton</location>
    </subcellularLocation>
</comment>
<dbReference type="CDD" id="cd21450">
    <property type="entry name" value="DLC-like_DYNLL1-like"/>
    <property type="match status" value="1"/>
</dbReference>
<dbReference type="InterPro" id="IPR037177">
    <property type="entry name" value="DLC_sf"/>
</dbReference>
<dbReference type="GO" id="GO:0005868">
    <property type="term" value="C:cytoplasmic dynein complex"/>
    <property type="evidence" value="ECO:0007669"/>
    <property type="project" value="TreeGrafter"/>
</dbReference>
<keyword evidence="1" id="KW-0493">Microtubule</keyword>
<dbReference type="AlphaFoldDB" id="F0WG30"/>
<dbReference type="Pfam" id="PF01221">
    <property type="entry name" value="Dynein_light"/>
    <property type="match status" value="1"/>
</dbReference>
<dbReference type="SMART" id="SM01375">
    <property type="entry name" value="Dynein_light"/>
    <property type="match status" value="1"/>
</dbReference>
<proteinExistence type="inferred from homology"/>
<reference evidence="2" key="1">
    <citation type="journal article" date="2011" name="PLoS Biol.">
        <title>Gene gain and loss during evolution of obligate parasitism in the white rust pathogen of Arabidopsis thaliana.</title>
        <authorList>
            <person name="Kemen E."/>
            <person name="Gardiner A."/>
            <person name="Schultz-Larsen T."/>
            <person name="Kemen A.C."/>
            <person name="Balmuth A.L."/>
            <person name="Robert-Seilaniantz A."/>
            <person name="Bailey K."/>
            <person name="Holub E."/>
            <person name="Studholme D.J."/>
            <person name="Maclean D."/>
            <person name="Jones J.D."/>
        </authorList>
    </citation>
    <scope>NUCLEOTIDE SEQUENCE</scope>
</reference>
<keyword evidence="1" id="KW-0243">Dynein</keyword>
<dbReference type="PANTHER" id="PTHR11886:SF35">
    <property type="entry name" value="DYNEIN LIGHT CHAIN"/>
    <property type="match status" value="1"/>
</dbReference>
<comment type="similarity">
    <text evidence="1">Belongs to the dynein light chain family.</text>
</comment>
<sequence>MRELLTHSAVYMFSASSKRREAIDEQRFVEDAFSQATYALEQFSLEREVARHIKLWMEEKYGPTWHCLVGSEYKVAFTYESKSFLRFYIGKKCITLFRHPY</sequence>
<dbReference type="GO" id="GO:0007017">
    <property type="term" value="P:microtubule-based process"/>
    <property type="evidence" value="ECO:0007669"/>
    <property type="project" value="InterPro"/>
</dbReference>
<keyword evidence="1" id="KW-0963">Cytoplasm</keyword>
<accession>F0WG30</accession>
<evidence type="ECO:0000313" key="2">
    <source>
        <dbReference type="EMBL" id="CCA20164.1"/>
    </source>
</evidence>
<dbReference type="GO" id="GO:0045505">
    <property type="term" value="F:dynein intermediate chain binding"/>
    <property type="evidence" value="ECO:0007669"/>
    <property type="project" value="TreeGrafter"/>
</dbReference>
<evidence type="ECO:0000256" key="1">
    <source>
        <dbReference type="RuleBase" id="RU365010"/>
    </source>
</evidence>
<dbReference type="PANTHER" id="PTHR11886">
    <property type="entry name" value="DYNEIN LIGHT CHAIN"/>
    <property type="match status" value="1"/>
</dbReference>
<dbReference type="InterPro" id="IPR001372">
    <property type="entry name" value="Dynein_light_chain_typ-1/2"/>
</dbReference>
<keyword evidence="1" id="KW-0206">Cytoskeleton</keyword>
<organism evidence="2">
    <name type="scientific">Albugo laibachii Nc14</name>
    <dbReference type="NCBI Taxonomy" id="890382"/>
    <lineage>
        <taxon>Eukaryota</taxon>
        <taxon>Sar</taxon>
        <taxon>Stramenopiles</taxon>
        <taxon>Oomycota</taxon>
        <taxon>Peronosporomycetes</taxon>
        <taxon>Albuginales</taxon>
        <taxon>Albuginaceae</taxon>
        <taxon>Albugo</taxon>
    </lineage>
</organism>
<dbReference type="Gene3D" id="3.30.740.10">
    <property type="entry name" value="Protein Inhibitor Of Neuronal Nitric Oxide Synthase"/>
    <property type="match status" value="1"/>
</dbReference>